<comment type="similarity">
    <text evidence="3">Belongs to the borealin family.</text>
</comment>
<dbReference type="PANTHER" id="PTHR16040">
    <property type="entry name" value="AUSTRALIN, ISOFORM A-RELATED"/>
    <property type="match status" value="1"/>
</dbReference>
<dbReference type="EMBL" id="MCFC01000015">
    <property type="protein sequence ID" value="ORY31366.1"/>
    <property type="molecule type" value="Genomic_DNA"/>
</dbReference>
<protein>
    <recommendedName>
        <fullName evidence="11">Borealin N-terminal domain-containing protein</fullName>
    </recommendedName>
</protein>
<evidence type="ECO:0000313" key="12">
    <source>
        <dbReference type="EMBL" id="ORY31366.1"/>
    </source>
</evidence>
<dbReference type="GO" id="GO:0000775">
    <property type="term" value="C:chromosome, centromeric region"/>
    <property type="evidence" value="ECO:0007669"/>
    <property type="project" value="UniProtKB-SubCell"/>
</dbReference>
<dbReference type="GO" id="GO:0005634">
    <property type="term" value="C:nucleus"/>
    <property type="evidence" value="ECO:0007669"/>
    <property type="project" value="UniProtKB-SubCell"/>
</dbReference>
<dbReference type="PANTHER" id="PTHR16040:SF7">
    <property type="entry name" value="AUSTRALIN, ISOFORM A-RELATED"/>
    <property type="match status" value="1"/>
</dbReference>
<keyword evidence="8" id="KW-0131">Cell cycle</keyword>
<keyword evidence="6" id="KW-0498">Mitosis</keyword>
<keyword evidence="5" id="KW-0132">Cell division</keyword>
<accession>A0A1Y2B9J5</accession>
<feature type="compositionally biased region" description="Basic and acidic residues" evidence="10">
    <location>
        <begin position="142"/>
        <end position="152"/>
    </location>
</feature>
<evidence type="ECO:0000256" key="7">
    <source>
        <dbReference type="ARBA" id="ARBA00023242"/>
    </source>
</evidence>
<gene>
    <name evidence="12" type="ORF">BCR39DRAFT_90112</name>
</gene>
<dbReference type="GO" id="GO:0032133">
    <property type="term" value="C:chromosome passenger complex"/>
    <property type="evidence" value="ECO:0007669"/>
    <property type="project" value="TreeGrafter"/>
</dbReference>
<dbReference type="AlphaFoldDB" id="A0A1Y2B9J5"/>
<evidence type="ECO:0000256" key="10">
    <source>
        <dbReference type="SAM" id="MobiDB-lite"/>
    </source>
</evidence>
<dbReference type="Pfam" id="PF10444">
    <property type="entry name" value="Nbl1_Borealin_N"/>
    <property type="match status" value="1"/>
</dbReference>
<evidence type="ECO:0000256" key="4">
    <source>
        <dbReference type="ARBA" id="ARBA00022454"/>
    </source>
</evidence>
<feature type="compositionally biased region" description="Basic and acidic residues" evidence="10">
    <location>
        <begin position="99"/>
        <end position="111"/>
    </location>
</feature>
<evidence type="ECO:0000256" key="9">
    <source>
        <dbReference type="ARBA" id="ARBA00023328"/>
    </source>
</evidence>
<feature type="compositionally biased region" description="Basic residues" evidence="10">
    <location>
        <begin position="162"/>
        <end position="171"/>
    </location>
</feature>
<name>A0A1Y2B9J5_9TREE</name>
<feature type="compositionally biased region" description="Polar residues" evidence="10">
    <location>
        <begin position="175"/>
        <end position="189"/>
    </location>
</feature>
<dbReference type="InterPro" id="IPR018851">
    <property type="entry name" value="Borealin_N"/>
</dbReference>
<evidence type="ECO:0000256" key="3">
    <source>
        <dbReference type="ARBA" id="ARBA00009914"/>
    </source>
</evidence>
<dbReference type="Proteomes" id="UP000193986">
    <property type="component" value="Unassembled WGS sequence"/>
</dbReference>
<feature type="region of interest" description="Disordered" evidence="10">
    <location>
        <begin position="99"/>
        <end position="197"/>
    </location>
</feature>
<evidence type="ECO:0000259" key="11">
    <source>
        <dbReference type="Pfam" id="PF10444"/>
    </source>
</evidence>
<evidence type="ECO:0000256" key="6">
    <source>
        <dbReference type="ARBA" id="ARBA00022776"/>
    </source>
</evidence>
<reference evidence="12 13" key="1">
    <citation type="submission" date="2016-07" db="EMBL/GenBank/DDBJ databases">
        <title>Pervasive Adenine N6-methylation of Active Genes in Fungi.</title>
        <authorList>
            <consortium name="DOE Joint Genome Institute"/>
            <person name="Mondo S.J."/>
            <person name="Dannebaum R.O."/>
            <person name="Kuo R.C."/>
            <person name="Labutti K."/>
            <person name="Haridas S."/>
            <person name="Kuo A."/>
            <person name="Salamov A."/>
            <person name="Ahrendt S.R."/>
            <person name="Lipzen A."/>
            <person name="Sullivan W."/>
            <person name="Andreopoulos W.B."/>
            <person name="Clum A."/>
            <person name="Lindquist E."/>
            <person name="Daum C."/>
            <person name="Ramamoorthy G.K."/>
            <person name="Gryganskyi A."/>
            <person name="Culley D."/>
            <person name="Magnuson J.K."/>
            <person name="James T.Y."/>
            <person name="O'Malley M.A."/>
            <person name="Stajich J.E."/>
            <person name="Spatafora J.W."/>
            <person name="Visel A."/>
            <person name="Grigoriev I.V."/>
        </authorList>
    </citation>
    <scope>NUCLEOTIDE SEQUENCE [LARGE SCALE GENOMIC DNA]</scope>
    <source>
        <strain evidence="12 13">68-887.2</strain>
    </source>
</reference>
<feature type="compositionally biased region" description="Low complexity" evidence="10">
    <location>
        <begin position="228"/>
        <end position="237"/>
    </location>
</feature>
<proteinExistence type="inferred from homology"/>
<keyword evidence="13" id="KW-1185">Reference proteome</keyword>
<dbReference type="InParanoid" id="A0A1Y2B9J5"/>
<evidence type="ECO:0000256" key="2">
    <source>
        <dbReference type="ARBA" id="ARBA00004584"/>
    </source>
</evidence>
<evidence type="ECO:0000256" key="5">
    <source>
        <dbReference type="ARBA" id="ARBA00022618"/>
    </source>
</evidence>
<evidence type="ECO:0000256" key="8">
    <source>
        <dbReference type="ARBA" id="ARBA00023306"/>
    </source>
</evidence>
<dbReference type="OrthoDB" id="2392550at2759"/>
<feature type="region of interest" description="Disordered" evidence="10">
    <location>
        <begin position="214"/>
        <end position="274"/>
    </location>
</feature>
<sequence length="392" mass="42839">MSTKTRRPVALATPPRKVISRYTQAEKESLLDNYDLEVADKTRAFHIQLGVSLQAFLLRQETELMRLPRELRGMTLSDLEDKWGGSWSGTVQRIARERMEREEGARRRAEEEAAAVAAAEEENDDVVKGKRKRGTGATIQSPERKKNARRDSAQTPSTNRSKSSKARKPRSKASQTPSKGPSTLPQNHIFNPILPPITPGYARQARMNEITFSANGSPIVLPPNKGQGTATNTNTSKSKSKGIGIGAVSPISPSRPLPPLPALSDSDSDSELDLPDPAELEAKLLARQSTSTASQPSRKPKRAPSIIFRHAPLAPIPAPAPTPSASTEPISTIPLSDGRTIAFNPLQMDPKVIDEELEQGGLSGEEKELVRKKVREEVVHRLAGMMELWKVA</sequence>
<keyword evidence="9" id="KW-0137">Centromere</keyword>
<keyword evidence="7" id="KW-0539">Nucleus</keyword>
<keyword evidence="4" id="KW-0158">Chromosome</keyword>
<evidence type="ECO:0000256" key="1">
    <source>
        <dbReference type="ARBA" id="ARBA00004123"/>
    </source>
</evidence>
<dbReference type="GO" id="GO:0051301">
    <property type="term" value="P:cell division"/>
    <property type="evidence" value="ECO:0007669"/>
    <property type="project" value="UniProtKB-KW"/>
</dbReference>
<dbReference type="GO" id="GO:0000070">
    <property type="term" value="P:mitotic sister chromatid segregation"/>
    <property type="evidence" value="ECO:0007669"/>
    <property type="project" value="TreeGrafter"/>
</dbReference>
<dbReference type="GO" id="GO:0051233">
    <property type="term" value="C:spindle midzone"/>
    <property type="evidence" value="ECO:0007669"/>
    <property type="project" value="TreeGrafter"/>
</dbReference>
<evidence type="ECO:0000313" key="13">
    <source>
        <dbReference type="Proteomes" id="UP000193986"/>
    </source>
</evidence>
<dbReference type="InterPro" id="IPR018867">
    <property type="entry name" value="Cell_div_borealin"/>
</dbReference>
<feature type="domain" description="Borealin N-terminal" evidence="11">
    <location>
        <begin position="26"/>
        <end position="82"/>
    </location>
</feature>
<organism evidence="12 13">
    <name type="scientific">Naematelia encephala</name>
    <dbReference type="NCBI Taxonomy" id="71784"/>
    <lineage>
        <taxon>Eukaryota</taxon>
        <taxon>Fungi</taxon>
        <taxon>Dikarya</taxon>
        <taxon>Basidiomycota</taxon>
        <taxon>Agaricomycotina</taxon>
        <taxon>Tremellomycetes</taxon>
        <taxon>Tremellales</taxon>
        <taxon>Naemateliaceae</taxon>
        <taxon>Naematelia</taxon>
    </lineage>
</organism>
<comment type="caution">
    <text evidence="12">The sequence shown here is derived from an EMBL/GenBank/DDBJ whole genome shotgun (WGS) entry which is preliminary data.</text>
</comment>
<comment type="subcellular location">
    <subcellularLocation>
        <location evidence="2">Chromosome</location>
        <location evidence="2">Centromere</location>
    </subcellularLocation>
    <subcellularLocation>
        <location evidence="1">Nucleus</location>
    </subcellularLocation>
</comment>